<proteinExistence type="predicted"/>
<protein>
    <submittedName>
        <fullName evidence="1">Uncharacterized protein</fullName>
    </submittedName>
</protein>
<dbReference type="GeneID" id="65097691"/>
<organism evidence="1 2">
    <name type="scientific">Methanospirillum purgamenti</name>
    <dbReference type="NCBI Taxonomy" id="2834276"/>
    <lineage>
        <taxon>Archaea</taxon>
        <taxon>Methanobacteriati</taxon>
        <taxon>Methanobacteriota</taxon>
        <taxon>Stenosarchaea group</taxon>
        <taxon>Methanomicrobia</taxon>
        <taxon>Methanomicrobiales</taxon>
        <taxon>Methanospirillaceae</taxon>
        <taxon>Methanospirillum</taxon>
    </lineage>
</organism>
<dbReference type="EMBL" id="CP075546">
    <property type="protein sequence ID" value="QVV87840.1"/>
    <property type="molecule type" value="Genomic_DNA"/>
</dbReference>
<evidence type="ECO:0000313" key="1">
    <source>
        <dbReference type="EMBL" id="QVV87840.1"/>
    </source>
</evidence>
<name>A0A8E7EIW7_9EURY</name>
<evidence type="ECO:0000313" key="2">
    <source>
        <dbReference type="Proteomes" id="UP000680656"/>
    </source>
</evidence>
<reference evidence="1 2" key="1">
    <citation type="submission" date="2021-05" db="EMBL/GenBank/DDBJ databases">
        <title>A novel Methanospirillum isolate from a pyrite-forming mixed culture.</title>
        <authorList>
            <person name="Bunk B."/>
            <person name="Sproer C."/>
            <person name="Spring S."/>
            <person name="Pester M."/>
        </authorList>
    </citation>
    <scope>NUCLEOTIDE SEQUENCE [LARGE SCALE GENOMIC DNA]</scope>
    <source>
        <strain evidence="1 2">J.3.6.1-F.2.7.3</strain>
    </source>
</reference>
<accession>A0A8E7EIW7</accession>
<keyword evidence="2" id="KW-1185">Reference proteome</keyword>
<sequence length="110" mass="12587">MAELSRACRVSIHAACAMLTSFGYTPERISGKTRWFDIIAWKQEKILGIVVRTTRSEGINHYPSLVQKLSEIVRRRLFPGEIQVWISQSHEWHRYSVLPGGAISITGRFT</sequence>
<gene>
    <name evidence="1" type="ORF">KHC33_10865</name>
</gene>
<dbReference type="RefSeq" id="WP_214418659.1">
    <property type="nucleotide sequence ID" value="NZ_CP075546.1"/>
</dbReference>
<dbReference type="AlphaFoldDB" id="A0A8E7EIW7"/>
<dbReference type="KEGG" id="mrtj:KHC33_10865"/>
<dbReference type="Proteomes" id="UP000680656">
    <property type="component" value="Chromosome"/>
</dbReference>